<dbReference type="Gene3D" id="2.120.10.30">
    <property type="entry name" value="TolB, C-terminal domain"/>
    <property type="match status" value="5"/>
</dbReference>
<evidence type="ECO:0000256" key="7">
    <source>
        <dbReference type="ARBA" id="ARBA00022884"/>
    </source>
</evidence>
<proteinExistence type="inferred from homology"/>
<dbReference type="CDD" id="cd11364">
    <property type="entry name" value="RNase_PH_PNPase_2"/>
    <property type="match status" value="1"/>
</dbReference>
<dbReference type="PANTHER" id="PTHR10426:SF88">
    <property type="entry name" value="ADIPOCYTE PLASMA MEMBRANE-ASSOCIATED PROTEIN HEMOMUCIN-RELATED"/>
    <property type="match status" value="1"/>
</dbReference>
<keyword evidence="7 9" id="KW-0694">RNA-binding</keyword>
<evidence type="ECO:0000256" key="8">
    <source>
        <dbReference type="ARBA" id="ARBA00023180"/>
    </source>
</evidence>
<evidence type="ECO:0000256" key="10">
    <source>
        <dbReference type="SAM" id="Phobius"/>
    </source>
</evidence>
<evidence type="ECO:0000313" key="12">
    <source>
        <dbReference type="EnsemblMetazoa" id="SMAR003336-PA"/>
    </source>
</evidence>
<dbReference type="Pfam" id="PF03725">
    <property type="entry name" value="RNase_PH_C"/>
    <property type="match status" value="1"/>
</dbReference>
<dbReference type="SUPFAM" id="SSF55666">
    <property type="entry name" value="Ribonuclease PH domain 2-like"/>
    <property type="match status" value="2"/>
</dbReference>
<dbReference type="STRING" id="126957.T1IQL5"/>
<dbReference type="FunFam" id="2.40.50.140:FF:000113">
    <property type="entry name" value="polyribonucleotide nucleotidyltransferase 1, mitochondrial"/>
    <property type="match status" value="1"/>
</dbReference>
<keyword evidence="10" id="KW-1133">Transmembrane helix</keyword>
<dbReference type="InterPro" id="IPR011042">
    <property type="entry name" value="6-blade_b-propeller_TolB-like"/>
</dbReference>
<dbReference type="EMBL" id="JH431312">
    <property type="status" value="NOT_ANNOTATED_CDS"/>
    <property type="molecule type" value="Genomic_DNA"/>
</dbReference>
<dbReference type="Pfam" id="PF03726">
    <property type="entry name" value="PNPase"/>
    <property type="match status" value="1"/>
</dbReference>
<dbReference type="InterPro" id="IPR036612">
    <property type="entry name" value="KH_dom_type_1_sf"/>
</dbReference>
<evidence type="ECO:0000256" key="5">
    <source>
        <dbReference type="ARBA" id="ARBA00022679"/>
    </source>
</evidence>
<dbReference type="Pfam" id="PF01138">
    <property type="entry name" value="RNase_PH"/>
    <property type="match status" value="2"/>
</dbReference>
<dbReference type="SUPFAM" id="SSF54791">
    <property type="entry name" value="Eukaryotic type KH-domain (KH-domain type I)"/>
    <property type="match status" value="1"/>
</dbReference>
<dbReference type="SUPFAM" id="SSF63829">
    <property type="entry name" value="Calcium-dependent phosphotriesterase"/>
    <property type="match status" value="5"/>
</dbReference>
<dbReference type="HOGENOM" id="CLU_226102_0_0_1"/>
<reference evidence="13" key="1">
    <citation type="submission" date="2011-05" db="EMBL/GenBank/DDBJ databases">
        <authorList>
            <person name="Richards S.R."/>
            <person name="Qu J."/>
            <person name="Jiang H."/>
            <person name="Jhangiani S.N."/>
            <person name="Agravi P."/>
            <person name="Goodspeed R."/>
            <person name="Gross S."/>
            <person name="Mandapat C."/>
            <person name="Jackson L."/>
            <person name="Mathew T."/>
            <person name="Pu L."/>
            <person name="Thornton R."/>
            <person name="Saada N."/>
            <person name="Wilczek-Boney K.B."/>
            <person name="Lee S."/>
            <person name="Kovar C."/>
            <person name="Wu Y."/>
            <person name="Scherer S.E."/>
            <person name="Worley K.C."/>
            <person name="Muzny D.M."/>
            <person name="Gibbs R."/>
        </authorList>
    </citation>
    <scope>NUCLEOTIDE SEQUENCE</scope>
    <source>
        <strain evidence="13">Brora</strain>
    </source>
</reference>
<dbReference type="PANTHER" id="PTHR10426">
    <property type="entry name" value="STRICTOSIDINE SYNTHASE-RELATED"/>
    <property type="match status" value="1"/>
</dbReference>
<dbReference type="PROSITE" id="PS50126">
    <property type="entry name" value="S1"/>
    <property type="match status" value="1"/>
</dbReference>
<evidence type="ECO:0000256" key="9">
    <source>
        <dbReference type="PROSITE-ProRule" id="PRU00117"/>
    </source>
</evidence>
<dbReference type="EC" id="2.7.7.8" evidence="3"/>
<dbReference type="SUPFAM" id="SSF54211">
    <property type="entry name" value="Ribosomal protein S5 domain 2-like"/>
    <property type="match status" value="2"/>
</dbReference>
<dbReference type="Pfam" id="PF03088">
    <property type="entry name" value="Str_synth"/>
    <property type="match status" value="5"/>
</dbReference>
<keyword evidence="4" id="KW-0597">Phosphoprotein</keyword>
<dbReference type="GO" id="GO:0006402">
    <property type="term" value="P:mRNA catabolic process"/>
    <property type="evidence" value="ECO:0007669"/>
    <property type="project" value="InterPro"/>
</dbReference>
<reference evidence="12" key="2">
    <citation type="submission" date="2015-02" db="UniProtKB">
        <authorList>
            <consortium name="EnsemblMetazoa"/>
        </authorList>
    </citation>
    <scope>IDENTIFICATION</scope>
</reference>
<evidence type="ECO:0000259" key="11">
    <source>
        <dbReference type="PROSITE" id="PS50126"/>
    </source>
</evidence>
<keyword evidence="10" id="KW-0472">Membrane</keyword>
<dbReference type="Gene3D" id="3.30.230.70">
    <property type="entry name" value="GHMP Kinase, N-terminal domain"/>
    <property type="match status" value="2"/>
</dbReference>
<dbReference type="InterPro" id="IPR036345">
    <property type="entry name" value="ExoRNase_PH_dom2_sf"/>
</dbReference>
<dbReference type="InterPro" id="IPR018119">
    <property type="entry name" value="Strictosidine_synth_cons-reg"/>
</dbReference>
<comment type="similarity">
    <text evidence="1">Belongs to the polyribonucleotide nucleotidyltransferase family.</text>
</comment>
<dbReference type="InterPro" id="IPR015847">
    <property type="entry name" value="ExoRNase_PH_dom2"/>
</dbReference>
<evidence type="ECO:0000256" key="4">
    <source>
        <dbReference type="ARBA" id="ARBA00022553"/>
    </source>
</evidence>
<dbReference type="eggNOG" id="KOG1520">
    <property type="taxonomic scope" value="Eukaryota"/>
</dbReference>
<protein>
    <recommendedName>
        <fullName evidence="3">polyribonucleotide nucleotidyltransferase</fullName>
        <ecNumber evidence="3">2.7.7.8</ecNumber>
    </recommendedName>
</protein>
<dbReference type="FunFam" id="3.30.1370.10:FF:000001">
    <property type="entry name" value="Polyribonucleotide nucleotidyltransferase"/>
    <property type="match status" value="1"/>
</dbReference>
<keyword evidence="5" id="KW-0808">Transferase</keyword>
<dbReference type="InterPro" id="IPR003029">
    <property type="entry name" value="S1_domain"/>
</dbReference>
<keyword evidence="13" id="KW-1185">Reference proteome</keyword>
<dbReference type="NCBIfam" id="NF008805">
    <property type="entry name" value="PRK11824.1"/>
    <property type="match status" value="1"/>
</dbReference>
<dbReference type="eggNOG" id="KOG1067">
    <property type="taxonomic scope" value="Eukaryota"/>
</dbReference>
<keyword evidence="8" id="KW-0325">Glycoprotein</keyword>
<evidence type="ECO:0000256" key="1">
    <source>
        <dbReference type="ARBA" id="ARBA00007404"/>
    </source>
</evidence>
<evidence type="ECO:0000256" key="6">
    <source>
        <dbReference type="ARBA" id="ARBA00022695"/>
    </source>
</evidence>
<dbReference type="CDD" id="cd11363">
    <property type="entry name" value="RNase_PH_PNPase_1"/>
    <property type="match status" value="1"/>
</dbReference>
<dbReference type="EnsemblMetazoa" id="SMAR003336-RA">
    <property type="protein sequence ID" value="SMAR003336-PA"/>
    <property type="gene ID" value="SMAR003336"/>
</dbReference>
<feature type="domain" description="S1 motif" evidence="11">
    <location>
        <begin position="1015"/>
        <end position="1084"/>
    </location>
</feature>
<dbReference type="Pfam" id="PF20067">
    <property type="entry name" value="SSL_N"/>
    <property type="match status" value="5"/>
</dbReference>
<dbReference type="NCBIfam" id="TIGR03591">
    <property type="entry name" value="polynuc_phos"/>
    <property type="match status" value="1"/>
</dbReference>
<dbReference type="GO" id="GO:0006396">
    <property type="term" value="P:RNA processing"/>
    <property type="evidence" value="ECO:0007669"/>
    <property type="project" value="InterPro"/>
</dbReference>
<dbReference type="InterPro" id="IPR001247">
    <property type="entry name" value="ExoRNase_PH_dom1"/>
</dbReference>
<name>T1IQL5_STRMM</name>
<sequence>MDWGKFVNERVTLSTPQNIFSIITFLDQVEIADFINKINEVDVYKLTEDAIMKSKPQNMTGIKTISGMKIFSNTIKIDGDLFVITLNGLNPLEDILLKSTPQTIPGQFDLKTVIVNSDVSPSSNSVLKNSDIQIESYKEFVGTLQVFGNVAVGGAVNDIKLNGFVKIIVLISEAQEITGIKTFTSDIETTSSIKISGNLTICGTVNLNHLLTSTFYPNVPHAITGVKIFKRPIKVVWIMFFWSYEFLRFYVILLFCVPYHHSRLRKVVGKVAVFGKTLDVLLKQVVDEIDEEMRMHNDANQALDVEKKVHTDANQALDVQMKVHLDANRALDVEKKWLNSVLYEFPDARDRATDLLNTSKENPAKRTHKHVLKRTNRTIQKYVLVMGKHMRNLYLSCGKLARFADGSAEARQGDTSVLVTAVSKARSSPASFLPLTVDYRQKAAAAGRIPINHLRRELGFTDREILTSRMIDRSLRPLFPKGYNYDTQIMCNLLAVDGIFDPDIICINAASASLSLSDIPWNGPIGAVRVGLIDNELILNPTRIELQKSALNLVVVGAEHNLVVMLEASADNILIQDFLKAIKTGLKETQLIIKSIINLQKTLGAPKREFVLPSQPTPEMIEAVSSLAETRIEEVFTNYAHDKLSRDHAIVAIRQDVISKLTVSFPNDSHMLNEIFDKVTRECFRKLIMKNNTRCDGRGLKDVRNISCNVDVYKPLHGSSLFQRGQTQVFCTLTFDSPESALRTDPVSAITGGIKEKNFMLHYEFPPYATKETGRIGPPGRRELGHGALAEKALIPIIPKKSPYTIRLTSEVLESNGSSSMATVCGGSLALMDAGVDVSGAAAGVAIGLITEPGDNVTKIGDYRLLTDILGIEDYFGDMDFKMAGTKQGITALQADIKLEGLPMKIVSEAVSQAFEAKSEILKIMYNVIKTPRKDTKENWPVSEKLDVPVHKRTKLIGLGGFNLRKIVAETGVTITPLDETNYTIFAPSQTALNEAKEHIDKLLAQEKEPELEFGAIYKAKIVEIRESGVMLILYPTMQPTLLHNSQLDQRKVSHPSALGLEVGQDLNVKYFGRDPVSVSLSCFVSLIVVPGPYLPDLIPEEFSTNPPILQGVLAVNNELDKIEKIYDNKLLNPECLDEKNGAFFTGLSDGRIVKLENGNVETIFRSGGVNCDKKVEGCGRPVGLKFDQNGGLVVADSKKGLYKVDVETGEMTSLYPINNPLDGKLSKGPNHLDISRHGDIYFSDVSTKWDTISFANEFFEVAPNGRILYYNPVTKTTQTLIDNLYFPNGVQLSPEEDYLLIAQSTKYNILKYHLKGAKKGQIEIFTDNLPGIPDNIHRTNRGTYWVALVGVRYAGKQTFPETFGSYPTIRKVVGRFFSIVDTVFQWTLQTVQNKYLYQLNLWIQSIKLSLITGPPHGLIIEIDQTGKILQSLHSPSGHIHHISHVLEHRDNLYLQLSAIIRMSSETNKAEQEQKTEDKSTTESENDAPFAWFDWFKPIYLLIPILVLPPIGLAILTYLPFYPDVETHYFSPPSPPEFVGALKPNSDLNSAELLFDDLVGAESIVFIKGYLYTGLLNGKIVKIKGESLETLVDCDEKKDDDCGRPLGLRTDAESKTLYVADCLKGLYKVDLASKNVTILHRAMTFLSGRPSGLIDDVEVTTEGDIYFTDASYKWGVGQMHLDFAESAPNGRILHYDPRTGSTRILLDKLYFPNGIQLEPGENSFLFTESARHRISRYHLRGPNQGKVEIIAENLPGTPDNLRASSRGTYWVGLVIPRVAGKTSWAEVFQPYPWFRLLLTRGPYIPTLPFQIYDTIFGSRISIPMIEFVNSVVVSIGGGIGTYGLIIEIDSNVTMKCKRCLLTFLLLSISVGYLIYVFPSYSKYLGCDIDTQRPPPLLGPLTRNKILDSATRIYKNKIGFGPESLAIQNGVMYTGVQDGRILRLKNGKVDTVARIGTADCIPMSPSGDEAQRCGYPAGMRFDQSGNLIVADCIKGLFSLNVNTGDVKFLVSYDTEIDGQKLNMANDLDISKNGEIYFSEPSSSFKLDRAPVWLEYMNTKPEGRILVYNPKNNEVRTLIDHLHFPNGVQLSPEEDFLLFSQFTRYNVMKFYLKGPKQGQMEVFLDNLPGLPDNIRPSGRDTYWLGLYTPRIRDEPSVWEILRCKVLKFAFYSTLEVISKGFELISHVISLPMINTMNHAIEEYITESIHSTEYGLVIEFNLNGEIIRSLHSPDGIVQKISQVTENDGNLYFSSPYTTKPCPEYVGPLTRNNHLDAAHRLFENEIALGPESLAVHNGYVYTGVSDGNIVRFKEGENPKLEVVFRSGPPDCVPVYSSSKKTDTKCGYPLGLRFDSRGDLVVADCVKGLYKVDIKTGRNVTLVPIITRVDGVKINFPEDLDVTKSGDIYFTDASSTWSFDHHLWHNFFNPQPNGRVLHYNPKNKQVKVVLDHLFFPTGLQLSPEEDFFLISQALVPNIMKYYLKGPKQGQVEIITTNIPGAVDNIRASGRGTYWVPVFFVRVPWEISLWEKLDYCLVTKFVVYSGLEVLTKFFELIKKFLPMPMIASMHLTLEQTLSESIYQPSYGMILEITANGEILRSLHSPKGIVSGITQVTEHGGSLYMATAFNAKLPIADFVGPLTRNTILDSAEKLLVNKIGMGPESIAFHNGLLYTGLADGHIIEINGDKIRNITRIGGSNCVPRFPSSKQQVCGHPLGLRFDKSGDLVVADCLKGLYKVDIKTGAVNLLVDKNIRIDDEFSNFIDDLVIAKNGDIYFSDATSGATFATPFWQIMHKHKPDGRILHYDPKTKKVRVVLDKLYFPNGMELSPDEEFLIFTQTLEKNIKKFYLKGLKKGQMETLVDNLPGLPDNIRATARGTYWVAIVGPKVPEDLAIWDLLEFSPFIIRYIVFSSLDIMRRIIDFIQLLSPFDFINDFFTVIDHTLQYCQSKALLKYYGLVIEINSTGEILRSLHSPKGHLSFISQAIEHQGALYFGSPWLPSLAKLKLQ</sequence>
<evidence type="ECO:0000256" key="2">
    <source>
        <dbReference type="ARBA" id="ARBA00009191"/>
    </source>
</evidence>
<dbReference type="PROSITE" id="PS50084">
    <property type="entry name" value="KH_TYPE_1"/>
    <property type="match status" value="1"/>
</dbReference>
<evidence type="ECO:0000256" key="3">
    <source>
        <dbReference type="ARBA" id="ARBA00012416"/>
    </source>
</evidence>
<feature type="transmembrane region" description="Helical" evidence="10">
    <location>
        <begin position="1827"/>
        <end position="1846"/>
    </location>
</feature>
<dbReference type="CDD" id="cd09033">
    <property type="entry name" value="KH-I_PNPT1"/>
    <property type="match status" value="1"/>
</dbReference>
<dbReference type="FunFam" id="3.30.230.70:FF:000001">
    <property type="entry name" value="Polyribonucleotide nucleotidyltransferase"/>
    <property type="match status" value="1"/>
</dbReference>
<dbReference type="InterPro" id="IPR027408">
    <property type="entry name" value="PNPase/RNase_PH_dom_sf"/>
</dbReference>
<dbReference type="GO" id="GO:0012505">
    <property type="term" value="C:endomembrane system"/>
    <property type="evidence" value="ECO:0007669"/>
    <property type="project" value="TreeGrafter"/>
</dbReference>
<feature type="transmembrane region" description="Helical" evidence="10">
    <location>
        <begin position="1858"/>
        <end position="1877"/>
    </location>
</feature>
<dbReference type="Proteomes" id="UP000014500">
    <property type="component" value="Unassembled WGS sequence"/>
</dbReference>
<evidence type="ECO:0000313" key="13">
    <source>
        <dbReference type="Proteomes" id="UP000014500"/>
    </source>
</evidence>
<dbReference type="FunFam" id="3.30.230.70:FF:000032">
    <property type="entry name" value="Polyribonucleotide nucleotidyltransferase 1"/>
    <property type="match status" value="1"/>
</dbReference>
<dbReference type="InterPro" id="IPR012162">
    <property type="entry name" value="PNPase"/>
</dbReference>
<dbReference type="GO" id="GO:0016787">
    <property type="term" value="F:hydrolase activity"/>
    <property type="evidence" value="ECO:0007669"/>
    <property type="project" value="TreeGrafter"/>
</dbReference>
<dbReference type="InterPro" id="IPR015848">
    <property type="entry name" value="PNPase_PH_RNA-bd_bac/org-type"/>
</dbReference>
<dbReference type="Gene3D" id="3.30.1370.10">
    <property type="entry name" value="K Homology domain, type 1"/>
    <property type="match status" value="1"/>
</dbReference>
<keyword evidence="6" id="KW-0548">Nucleotidyltransferase</keyword>
<dbReference type="GO" id="GO:0004654">
    <property type="term" value="F:polyribonucleotide nucleotidyltransferase activity"/>
    <property type="evidence" value="ECO:0007669"/>
    <property type="project" value="UniProtKB-EC"/>
</dbReference>
<organism evidence="12 13">
    <name type="scientific">Strigamia maritima</name>
    <name type="common">European centipede</name>
    <name type="synonym">Geophilus maritimus</name>
    <dbReference type="NCBI Taxonomy" id="126957"/>
    <lineage>
        <taxon>Eukaryota</taxon>
        <taxon>Metazoa</taxon>
        <taxon>Ecdysozoa</taxon>
        <taxon>Arthropoda</taxon>
        <taxon>Myriapoda</taxon>
        <taxon>Chilopoda</taxon>
        <taxon>Pleurostigmophora</taxon>
        <taxon>Geophilomorpha</taxon>
        <taxon>Linotaeniidae</taxon>
        <taxon>Strigamia</taxon>
    </lineage>
</organism>
<accession>T1IQL5</accession>
<dbReference type="GO" id="GO:0003723">
    <property type="term" value="F:RNA binding"/>
    <property type="evidence" value="ECO:0007669"/>
    <property type="project" value="UniProtKB-UniRule"/>
</dbReference>
<comment type="similarity">
    <text evidence="2">Belongs to the strictosidine synthase family.</text>
</comment>
<keyword evidence="10" id="KW-0812">Transmembrane</keyword>
<dbReference type="InterPro" id="IPR020568">
    <property type="entry name" value="Ribosomal_Su5_D2-typ_SF"/>
</dbReference>